<dbReference type="AlphaFoldDB" id="A0A563VXH1"/>
<organism evidence="1 2">
    <name type="scientific">Hyella patelloides LEGE 07179</name>
    <dbReference type="NCBI Taxonomy" id="945734"/>
    <lineage>
        <taxon>Bacteria</taxon>
        <taxon>Bacillati</taxon>
        <taxon>Cyanobacteriota</taxon>
        <taxon>Cyanophyceae</taxon>
        <taxon>Pleurocapsales</taxon>
        <taxon>Hyellaceae</taxon>
        <taxon>Hyella</taxon>
    </lineage>
</organism>
<evidence type="ECO:0000313" key="2">
    <source>
        <dbReference type="Proteomes" id="UP000320055"/>
    </source>
</evidence>
<proteinExistence type="predicted"/>
<keyword evidence="2" id="KW-1185">Reference proteome</keyword>
<dbReference type="EMBL" id="CAACVJ010000341">
    <property type="protein sequence ID" value="VEP16116.1"/>
    <property type="molecule type" value="Genomic_DNA"/>
</dbReference>
<reference evidence="1 2" key="1">
    <citation type="submission" date="2019-01" db="EMBL/GenBank/DDBJ databases">
        <authorList>
            <person name="Brito A."/>
        </authorList>
    </citation>
    <scope>NUCLEOTIDE SEQUENCE [LARGE SCALE GENOMIC DNA]</scope>
    <source>
        <strain evidence="1">1</strain>
    </source>
</reference>
<sequence>MSEVTFKIDVPTDDDGFLTLQCPFCSERFKLTVQDFEREDIIDLFCPYCGLKDEPSSFITDEIIEQAHILALNYAKSQINKSIKGLEQSSRGNKNISFKAGKPLEMEGDKVLFEKEQLELITLKCCELETKAKSIVKEIGVYCPCCGVK</sequence>
<evidence type="ECO:0000313" key="1">
    <source>
        <dbReference type="EMBL" id="VEP16116.1"/>
    </source>
</evidence>
<dbReference type="OrthoDB" id="1550934at2"/>
<gene>
    <name evidence="1" type="ORF">H1P_4050007</name>
</gene>
<protein>
    <recommendedName>
        <fullName evidence="3">TFIIB-type zinc ribbon-containing protein</fullName>
    </recommendedName>
</protein>
<accession>A0A563VXH1</accession>
<evidence type="ECO:0008006" key="3">
    <source>
        <dbReference type="Google" id="ProtNLM"/>
    </source>
</evidence>
<name>A0A563VXH1_9CYAN</name>
<dbReference type="Proteomes" id="UP000320055">
    <property type="component" value="Unassembled WGS sequence"/>
</dbReference>